<accession>A0ABT4CRI2</accession>
<dbReference type="InterPro" id="IPR029039">
    <property type="entry name" value="Flavoprotein-like_sf"/>
</dbReference>
<dbReference type="PANTHER" id="PTHR30546:SF23">
    <property type="entry name" value="FLAVOPROTEIN-LIKE PROTEIN YCP4-RELATED"/>
    <property type="match status" value="1"/>
</dbReference>
<organism evidence="2 3">
    <name type="scientific">Clostridium ganghwense</name>
    <dbReference type="NCBI Taxonomy" id="312089"/>
    <lineage>
        <taxon>Bacteria</taxon>
        <taxon>Bacillati</taxon>
        <taxon>Bacillota</taxon>
        <taxon>Clostridia</taxon>
        <taxon>Eubacteriales</taxon>
        <taxon>Clostridiaceae</taxon>
        <taxon>Clostridium</taxon>
    </lineage>
</organism>
<evidence type="ECO:0000259" key="1">
    <source>
        <dbReference type="PROSITE" id="PS50902"/>
    </source>
</evidence>
<name>A0ABT4CRI2_9CLOT</name>
<dbReference type="Proteomes" id="UP001079657">
    <property type="component" value="Unassembled WGS sequence"/>
</dbReference>
<dbReference type="EMBL" id="JAPQES010000005">
    <property type="protein sequence ID" value="MCY6371672.1"/>
    <property type="molecule type" value="Genomic_DNA"/>
</dbReference>
<protein>
    <submittedName>
        <fullName evidence="2">Flavodoxin family protein</fullName>
    </submittedName>
</protein>
<comment type="caution">
    <text evidence="2">The sequence shown here is derived from an EMBL/GenBank/DDBJ whole genome shotgun (WGS) entry which is preliminary data.</text>
</comment>
<evidence type="ECO:0000313" key="2">
    <source>
        <dbReference type="EMBL" id="MCY6371672.1"/>
    </source>
</evidence>
<dbReference type="Gene3D" id="3.40.50.360">
    <property type="match status" value="1"/>
</dbReference>
<dbReference type="SUPFAM" id="SSF52218">
    <property type="entry name" value="Flavoproteins"/>
    <property type="match status" value="1"/>
</dbReference>
<reference evidence="2" key="1">
    <citation type="submission" date="2022-12" db="EMBL/GenBank/DDBJ databases">
        <authorList>
            <person name="Wang J."/>
        </authorList>
    </citation>
    <scope>NUCLEOTIDE SEQUENCE</scope>
    <source>
        <strain evidence="2">HY-42-06</strain>
    </source>
</reference>
<dbReference type="PROSITE" id="PS50902">
    <property type="entry name" value="FLAVODOXIN_LIKE"/>
    <property type="match status" value="1"/>
</dbReference>
<dbReference type="RefSeq" id="WP_268050549.1">
    <property type="nucleotide sequence ID" value="NZ_JAPQES010000005.1"/>
</dbReference>
<dbReference type="PANTHER" id="PTHR30546">
    <property type="entry name" value="FLAVODOXIN-RELATED PROTEIN WRBA-RELATED"/>
    <property type="match status" value="1"/>
</dbReference>
<dbReference type="InterPro" id="IPR008254">
    <property type="entry name" value="Flavodoxin/NO_synth"/>
</dbReference>
<sequence>MKVSIVFHSVCGNTYLMAKQIYKNFSDKEVDVCIYRVKDDDLKEIAKNIPVANEHLSEILKVPIINLDKILESDYIFLGSPTYFGNVSAEMKSFMDSFSPLWADAKLFGKRVISFTTCGTAEAGGENCLKAINTFAQHLGMINIPIPSNLVPDKSNSAYGLLHCSGNMGDNRLGPDCKKSISNLVDLLIDKKF</sequence>
<evidence type="ECO:0000313" key="3">
    <source>
        <dbReference type="Proteomes" id="UP001079657"/>
    </source>
</evidence>
<keyword evidence="3" id="KW-1185">Reference proteome</keyword>
<proteinExistence type="predicted"/>
<feature type="domain" description="Flavodoxin-like" evidence="1">
    <location>
        <begin position="3"/>
        <end position="193"/>
    </location>
</feature>
<dbReference type="Pfam" id="PF03358">
    <property type="entry name" value="FMN_red"/>
    <property type="match status" value="1"/>
</dbReference>
<dbReference type="InterPro" id="IPR005025">
    <property type="entry name" value="FMN_Rdtase-like_dom"/>
</dbReference>
<gene>
    <name evidence="2" type="ORF">OXH55_13585</name>
</gene>